<name>A0A9W4IVL7_9EURO</name>
<evidence type="ECO:0000256" key="1">
    <source>
        <dbReference type="ARBA" id="ARBA00008056"/>
    </source>
</evidence>
<gene>
    <name evidence="4" type="ORF">PSALAMII_LOCUS4265</name>
</gene>
<dbReference type="SUPFAM" id="SSF51197">
    <property type="entry name" value="Clavaminate synthase-like"/>
    <property type="match status" value="1"/>
</dbReference>
<dbReference type="AlphaFoldDB" id="A0A9W4IVL7"/>
<dbReference type="Pfam" id="PF03171">
    <property type="entry name" value="2OG-FeII_Oxy"/>
    <property type="match status" value="1"/>
</dbReference>
<dbReference type="OrthoDB" id="288590at2759"/>
<protein>
    <recommendedName>
        <fullName evidence="3">Isopenicillin N synthase-like Fe(2+) 2OG dioxygenase domain-containing protein</fullName>
    </recommendedName>
</protein>
<organism evidence="4 5">
    <name type="scientific">Penicillium salamii</name>
    <dbReference type="NCBI Taxonomy" id="1612424"/>
    <lineage>
        <taxon>Eukaryota</taxon>
        <taxon>Fungi</taxon>
        <taxon>Dikarya</taxon>
        <taxon>Ascomycota</taxon>
        <taxon>Pezizomycotina</taxon>
        <taxon>Eurotiomycetes</taxon>
        <taxon>Eurotiomycetidae</taxon>
        <taxon>Eurotiales</taxon>
        <taxon>Aspergillaceae</taxon>
        <taxon>Penicillium</taxon>
    </lineage>
</organism>
<feature type="domain" description="Isopenicillin N synthase-like Fe(2+) 2OG dioxygenase" evidence="3">
    <location>
        <begin position="194"/>
        <end position="274"/>
    </location>
</feature>
<dbReference type="Gene3D" id="2.60.120.330">
    <property type="entry name" value="B-lactam Antibiotic, Isopenicillin N Synthase, Chain"/>
    <property type="match status" value="1"/>
</dbReference>
<reference evidence="4" key="1">
    <citation type="submission" date="2021-07" db="EMBL/GenBank/DDBJ databases">
        <authorList>
            <person name="Branca A.L. A."/>
        </authorList>
    </citation>
    <scope>NUCLEOTIDE SEQUENCE</scope>
</reference>
<evidence type="ECO:0000259" key="3">
    <source>
        <dbReference type="Pfam" id="PF03171"/>
    </source>
</evidence>
<dbReference type="InterPro" id="IPR027443">
    <property type="entry name" value="IPNS-like_sf"/>
</dbReference>
<dbReference type="PANTHER" id="PTHR47990">
    <property type="entry name" value="2-OXOGLUTARATE (2OG) AND FE(II)-DEPENDENT OXYGENASE SUPERFAMILY PROTEIN-RELATED"/>
    <property type="match status" value="1"/>
</dbReference>
<dbReference type="InterPro" id="IPR050231">
    <property type="entry name" value="Iron_ascorbate_oxido_reductase"/>
</dbReference>
<evidence type="ECO:0000313" key="5">
    <source>
        <dbReference type="Proteomes" id="UP001152646"/>
    </source>
</evidence>
<evidence type="ECO:0000313" key="4">
    <source>
        <dbReference type="EMBL" id="CAG8364845.1"/>
    </source>
</evidence>
<sequence length="276" mass="31035">MSQTMTSSLLKTTRIVGNQSLDVADLEVINFEKIAAKDPVEMAKLLKAAESTGFFFFSFNKELSETMSKYLQTCYQNSEGYFTKPIDEKMKDFREDVDRGYKHRPGVESYEIARDEQNSIALPTPFAAHAGTTNDFIDICDTIVRACLRSLSASLGLEGSSHLEKSHPPEGPSDSGLKFVSSPTLAHTADVPDSTHTDSGSVTLLWCEKWASQLQTKETKEWLWIEPKRDCVLINLANYLQNQTGDRLHSPVHRLMQPSDGVEDRHFVSYFLRPTC</sequence>
<accession>A0A9W4IVL7</accession>
<dbReference type="InterPro" id="IPR044861">
    <property type="entry name" value="IPNS-like_FE2OG_OXY"/>
</dbReference>
<dbReference type="Proteomes" id="UP001152646">
    <property type="component" value="Unassembled WGS sequence"/>
</dbReference>
<comment type="similarity">
    <text evidence="1">Belongs to the iron/ascorbate-dependent oxidoreductase family.</text>
</comment>
<proteinExistence type="inferred from homology"/>
<dbReference type="EMBL" id="CAJVPA010000155">
    <property type="protein sequence ID" value="CAG8364845.1"/>
    <property type="molecule type" value="Genomic_DNA"/>
</dbReference>
<feature type="region of interest" description="Disordered" evidence="2">
    <location>
        <begin position="159"/>
        <end position="179"/>
    </location>
</feature>
<evidence type="ECO:0000256" key="2">
    <source>
        <dbReference type="SAM" id="MobiDB-lite"/>
    </source>
</evidence>
<comment type="caution">
    <text evidence="4">The sequence shown here is derived from an EMBL/GenBank/DDBJ whole genome shotgun (WGS) entry which is preliminary data.</text>
</comment>